<name>A0ABW7K9Y7_9NOCA</name>
<comment type="caution">
    <text evidence="2">The sequence shown here is derived from an EMBL/GenBank/DDBJ whole genome shotgun (WGS) entry which is preliminary data.</text>
</comment>
<keyword evidence="2" id="KW-0540">Nuclease</keyword>
<gene>
    <name evidence="3" type="ORF">ACHIPV_10225</name>
    <name evidence="2" type="ORF">ACHIRB_25540</name>
</gene>
<evidence type="ECO:0000313" key="3">
    <source>
        <dbReference type="EMBL" id="MFH5242258.1"/>
    </source>
</evidence>
<dbReference type="Pfam" id="PF14279">
    <property type="entry name" value="HNH_5"/>
    <property type="match status" value="1"/>
</dbReference>
<evidence type="ECO:0000259" key="1">
    <source>
        <dbReference type="SMART" id="SM00507"/>
    </source>
</evidence>
<dbReference type="RefSeq" id="WP_395124267.1">
    <property type="nucleotide sequence ID" value="NZ_JBIMSN010000126.1"/>
</dbReference>
<reference evidence="4 5" key="1">
    <citation type="submission" date="2024-10" db="EMBL/GenBank/DDBJ databases">
        <authorList>
            <person name="Riesco R."/>
        </authorList>
    </citation>
    <scope>NUCLEOTIDE SEQUENCE [LARGE SCALE GENOMIC DNA]</scope>
    <source>
        <strain evidence="3 4">NCIMB 15448</strain>
        <strain evidence="2 5">NCIMB 15450</strain>
    </source>
</reference>
<feature type="domain" description="HNH nuclease" evidence="1">
    <location>
        <begin position="6"/>
        <end position="59"/>
    </location>
</feature>
<evidence type="ECO:0000313" key="2">
    <source>
        <dbReference type="EMBL" id="MFH5231907.1"/>
    </source>
</evidence>
<proteinExistence type="predicted"/>
<accession>A0ABW7K9Y7</accession>
<sequence length="196" mass="21817">MAVSKRLRYEILRRDNHTCRYCGATAPEVKLTVDHVVPVALGGSDDPSNLVTACQPCNAGKSASAPDAPIVADIETKTLLWAQAMKQAAAERVRNQAQRAQDNTWFLAKWNSWTWTDKLGGVHKIPLPDTFGVSIHQFLEAGLEYGDLVELVEVAMNARTADEWRYFCGCCWRRIRAAQDRAAQIVTEWEAAKNGD</sequence>
<keyword evidence="2" id="KW-0255">Endonuclease</keyword>
<dbReference type="PANTHER" id="PTHR33877">
    <property type="entry name" value="SLL1193 PROTEIN"/>
    <property type="match status" value="1"/>
</dbReference>
<dbReference type="GO" id="GO:0004519">
    <property type="term" value="F:endonuclease activity"/>
    <property type="evidence" value="ECO:0007669"/>
    <property type="project" value="UniProtKB-KW"/>
</dbReference>
<dbReference type="EMBL" id="JBIMSP010000012">
    <property type="protein sequence ID" value="MFH5242258.1"/>
    <property type="molecule type" value="Genomic_DNA"/>
</dbReference>
<dbReference type="SMART" id="SM00507">
    <property type="entry name" value="HNHc"/>
    <property type="match status" value="1"/>
</dbReference>
<dbReference type="Proteomes" id="UP001609176">
    <property type="component" value="Unassembled WGS sequence"/>
</dbReference>
<keyword evidence="5" id="KW-1185">Reference proteome</keyword>
<dbReference type="InterPro" id="IPR029471">
    <property type="entry name" value="HNH_5"/>
</dbReference>
<dbReference type="InterPro" id="IPR003615">
    <property type="entry name" value="HNH_nuc"/>
</dbReference>
<keyword evidence="2" id="KW-0378">Hydrolase</keyword>
<organism evidence="2 5">
    <name type="scientific">Antrihabitans spumae</name>
    <dbReference type="NCBI Taxonomy" id="3373370"/>
    <lineage>
        <taxon>Bacteria</taxon>
        <taxon>Bacillati</taxon>
        <taxon>Actinomycetota</taxon>
        <taxon>Actinomycetes</taxon>
        <taxon>Mycobacteriales</taxon>
        <taxon>Nocardiaceae</taxon>
        <taxon>Antrihabitans</taxon>
    </lineage>
</organism>
<dbReference type="Gene3D" id="1.10.30.50">
    <property type="match status" value="1"/>
</dbReference>
<dbReference type="EMBL" id="JBIMSN010000126">
    <property type="protein sequence ID" value="MFH5231907.1"/>
    <property type="molecule type" value="Genomic_DNA"/>
</dbReference>
<dbReference type="CDD" id="cd00085">
    <property type="entry name" value="HNHc"/>
    <property type="match status" value="1"/>
</dbReference>
<dbReference type="InterPro" id="IPR052892">
    <property type="entry name" value="NA-targeting_endonuclease"/>
</dbReference>
<dbReference type="Proteomes" id="UP001609219">
    <property type="component" value="Unassembled WGS sequence"/>
</dbReference>
<dbReference type="PANTHER" id="PTHR33877:SF2">
    <property type="entry name" value="OS07G0170200 PROTEIN"/>
    <property type="match status" value="1"/>
</dbReference>
<evidence type="ECO:0000313" key="5">
    <source>
        <dbReference type="Proteomes" id="UP001609219"/>
    </source>
</evidence>
<protein>
    <submittedName>
        <fullName evidence="2">HNH endonuclease</fullName>
    </submittedName>
</protein>
<evidence type="ECO:0000313" key="4">
    <source>
        <dbReference type="Proteomes" id="UP001609176"/>
    </source>
</evidence>